<dbReference type="EMBL" id="NPIB01000020">
    <property type="protein sequence ID" value="PLC57089.1"/>
    <property type="molecule type" value="Genomic_DNA"/>
</dbReference>
<gene>
    <name evidence="2" type="ORF">CIK00_15010</name>
</gene>
<sequence length="116" mass="13250">MTNQTTINELVNTDDNYRAIGISTANLSENDLALLEELVLIQQRNDALDGMPFAFIGKRNEGYLLKMYESFDLENIKITLLQDNLYTIAQSALNAGYRMIEFDCDANVYDCFPCYQ</sequence>
<dbReference type="Pfam" id="PF19419">
    <property type="entry name" value="DUF5983"/>
    <property type="match status" value="1"/>
</dbReference>
<dbReference type="RefSeq" id="WP_065208513.1">
    <property type="nucleotide sequence ID" value="NZ_JABJXE010000015.1"/>
</dbReference>
<dbReference type="Proteomes" id="UP000234420">
    <property type="component" value="Unassembled WGS sequence"/>
</dbReference>
<reference evidence="2 3" key="1">
    <citation type="journal article" date="2018" name="Syst. Appl. Microbiol.">
        <title>Photobacterium carnosum sp. nov., isolated from spoiled modified atmosphere packaged poultry meat.</title>
        <authorList>
            <person name="Hilgarth M."/>
            <person name="Fuertes S."/>
            <person name="Ehrmann M."/>
            <person name="Vogel R.F."/>
        </authorList>
    </citation>
    <scope>NUCLEOTIDE SEQUENCE [LARGE SCALE GENOMIC DNA]</scope>
    <source>
        <strain evidence="2 3">TMW 2.2021</strain>
    </source>
</reference>
<accession>A0A2N4UPZ6</accession>
<name>A0A2N4UPZ6_9GAMM</name>
<evidence type="ECO:0000259" key="1">
    <source>
        <dbReference type="Pfam" id="PF19419"/>
    </source>
</evidence>
<dbReference type="AlphaFoldDB" id="A0A2N4UPZ6"/>
<keyword evidence="3" id="KW-1185">Reference proteome</keyword>
<dbReference type="InterPro" id="IPR046025">
    <property type="entry name" value="DUF5983"/>
</dbReference>
<feature type="domain" description="DUF5983" evidence="1">
    <location>
        <begin position="22"/>
        <end position="115"/>
    </location>
</feature>
<comment type="caution">
    <text evidence="2">The sequence shown here is derived from an EMBL/GenBank/DDBJ whole genome shotgun (WGS) entry which is preliminary data.</text>
</comment>
<organism evidence="2 3">
    <name type="scientific">Photobacterium carnosum</name>
    <dbReference type="NCBI Taxonomy" id="2023717"/>
    <lineage>
        <taxon>Bacteria</taxon>
        <taxon>Pseudomonadati</taxon>
        <taxon>Pseudomonadota</taxon>
        <taxon>Gammaproteobacteria</taxon>
        <taxon>Vibrionales</taxon>
        <taxon>Vibrionaceae</taxon>
        <taxon>Photobacterium</taxon>
    </lineage>
</organism>
<evidence type="ECO:0000313" key="3">
    <source>
        <dbReference type="Proteomes" id="UP000234420"/>
    </source>
</evidence>
<evidence type="ECO:0000313" key="2">
    <source>
        <dbReference type="EMBL" id="PLC57089.1"/>
    </source>
</evidence>
<protein>
    <recommendedName>
        <fullName evidence="1">DUF5983 domain-containing protein</fullName>
    </recommendedName>
</protein>
<proteinExistence type="predicted"/>